<protein>
    <recommendedName>
        <fullName evidence="4">Glycosyltransferase RgtA/B/C/D-like domain-containing protein</fullName>
    </recommendedName>
</protein>
<feature type="transmembrane region" description="Helical" evidence="1">
    <location>
        <begin position="185"/>
        <end position="203"/>
    </location>
</feature>
<feature type="transmembrane region" description="Helical" evidence="1">
    <location>
        <begin position="287"/>
        <end position="308"/>
    </location>
</feature>
<evidence type="ECO:0000313" key="2">
    <source>
        <dbReference type="EMBL" id="TWI82993.1"/>
    </source>
</evidence>
<keyword evidence="3" id="KW-1185">Reference proteome</keyword>
<comment type="caution">
    <text evidence="2">The sequence shown here is derived from an EMBL/GenBank/DDBJ whole genome shotgun (WGS) entry which is preliminary data.</text>
</comment>
<dbReference type="EMBL" id="VLLE01000003">
    <property type="protein sequence ID" value="TWI82993.1"/>
    <property type="molecule type" value="Genomic_DNA"/>
</dbReference>
<reference evidence="2 3" key="1">
    <citation type="journal article" date="2015" name="Stand. Genomic Sci.">
        <title>Genomic Encyclopedia of Bacterial and Archaeal Type Strains, Phase III: the genomes of soil and plant-associated and newly described type strains.</title>
        <authorList>
            <person name="Whitman W.B."/>
            <person name="Woyke T."/>
            <person name="Klenk H.P."/>
            <person name="Zhou Y."/>
            <person name="Lilburn T.G."/>
            <person name="Beck B.J."/>
            <person name="De Vos P."/>
            <person name="Vandamme P."/>
            <person name="Eisen J.A."/>
            <person name="Garrity G."/>
            <person name="Hugenholtz P."/>
            <person name="Kyrpides N.C."/>
        </authorList>
    </citation>
    <scope>NUCLEOTIDE SEQUENCE [LARGE SCALE GENOMIC DNA]</scope>
    <source>
        <strain evidence="2 3">CGMCC 1.7271</strain>
    </source>
</reference>
<feature type="transmembrane region" description="Helical" evidence="1">
    <location>
        <begin position="389"/>
        <end position="410"/>
    </location>
</feature>
<feature type="transmembrane region" description="Helical" evidence="1">
    <location>
        <begin position="359"/>
        <end position="377"/>
    </location>
</feature>
<name>A0A562SP90_9BACT</name>
<feature type="transmembrane region" description="Helical" evidence="1">
    <location>
        <begin position="320"/>
        <end position="339"/>
    </location>
</feature>
<evidence type="ECO:0000313" key="3">
    <source>
        <dbReference type="Proteomes" id="UP000316167"/>
    </source>
</evidence>
<proteinExistence type="predicted"/>
<accession>A0A562SP90</accession>
<feature type="transmembrane region" description="Helical" evidence="1">
    <location>
        <begin position="215"/>
        <end position="236"/>
    </location>
</feature>
<dbReference type="OrthoDB" id="9823093at2"/>
<sequence>MSTSKILTAVIVFAFVTRMLLLLAFPLQDTDYYMINAAAENLANGNGLGFQRSDPLDLSAIRFEGLRLWPPLPTILLSGIFKITGDINFANTLLLILCLSLLFYFLRVLFSALDLSLRVQILCFLIIGLNPEIIKQPGVSDLAAATFCIGSCSYAYSLVESQTKKKLPWLILYGGLLFLPSAFRYQYYPITILIPVLLFLIGHRYKKYTLKQQSLVLFIIEIISISIQEIFLYTYTYQPLSQSISMDNYGVYIYNLYFVYPFFLKTFLNFGYIENQFYTVFQITRNYYSLIVLALFVFWILMLAKELYKTNDILIRKKYIYLLTSILLLPFLTLITLSLFLNSRSGDPGGWTYVTEGRYYIVTSLLILAITAWFLKSKTTRPGYAFSKIAKKFFALILIYNLSSTIKFYVNFFNHNIPDKEKYHKMDRAKIDDLLTKNSLGNMQTILTYNDPFYAFFKYKPNIAVTLKIPILVRQNFYTTKNIQLLIVANKPMTNNDSLLILYSNAKHLATLNTTQLYIAEIKPTSIK</sequence>
<keyword evidence="1" id="KW-1133">Transmembrane helix</keyword>
<dbReference type="Proteomes" id="UP000316167">
    <property type="component" value="Unassembled WGS sequence"/>
</dbReference>
<dbReference type="AlphaFoldDB" id="A0A562SP90"/>
<evidence type="ECO:0000256" key="1">
    <source>
        <dbReference type="SAM" id="Phobius"/>
    </source>
</evidence>
<keyword evidence="1" id="KW-0812">Transmembrane</keyword>
<gene>
    <name evidence="2" type="ORF">IQ13_1099</name>
</gene>
<dbReference type="RefSeq" id="WP_144885080.1">
    <property type="nucleotide sequence ID" value="NZ_VLLE01000003.1"/>
</dbReference>
<evidence type="ECO:0008006" key="4">
    <source>
        <dbReference type="Google" id="ProtNLM"/>
    </source>
</evidence>
<organism evidence="2 3">
    <name type="scientific">Lacibacter cauensis</name>
    <dbReference type="NCBI Taxonomy" id="510947"/>
    <lineage>
        <taxon>Bacteria</taxon>
        <taxon>Pseudomonadati</taxon>
        <taxon>Bacteroidota</taxon>
        <taxon>Chitinophagia</taxon>
        <taxon>Chitinophagales</taxon>
        <taxon>Chitinophagaceae</taxon>
        <taxon>Lacibacter</taxon>
    </lineage>
</organism>
<keyword evidence="1" id="KW-0472">Membrane</keyword>
<feature type="transmembrane region" description="Helical" evidence="1">
    <location>
        <begin position="6"/>
        <end position="25"/>
    </location>
</feature>
<feature type="transmembrane region" description="Helical" evidence="1">
    <location>
        <begin position="87"/>
        <end position="106"/>
    </location>
</feature>